<dbReference type="GO" id="GO:0140469">
    <property type="term" value="P:GCN2-mediated signaling"/>
    <property type="evidence" value="ECO:0007669"/>
    <property type="project" value="TreeGrafter"/>
</dbReference>
<dbReference type="SUPFAM" id="SSF54211">
    <property type="entry name" value="Ribosomal protein S5 domain 2-like"/>
    <property type="match status" value="1"/>
</dbReference>
<dbReference type="GO" id="GO:0006446">
    <property type="term" value="P:regulation of translational initiation"/>
    <property type="evidence" value="ECO:0007669"/>
    <property type="project" value="TreeGrafter"/>
</dbReference>
<feature type="coiled-coil region" evidence="2">
    <location>
        <begin position="52"/>
        <end position="79"/>
    </location>
</feature>
<name>K1RM61_MAGGI</name>
<evidence type="ECO:0000313" key="5">
    <source>
        <dbReference type="EMBL" id="EKC35476.1"/>
    </source>
</evidence>
<evidence type="ECO:0000256" key="3">
    <source>
        <dbReference type="SAM" id="MobiDB-lite"/>
    </source>
</evidence>
<dbReference type="AlphaFoldDB" id="K1RM61"/>
<feature type="compositionally biased region" description="Basic and acidic residues" evidence="3">
    <location>
        <begin position="21"/>
        <end position="34"/>
    </location>
</feature>
<dbReference type="InterPro" id="IPR001498">
    <property type="entry name" value="Impact_N"/>
</dbReference>
<dbReference type="Pfam" id="PF01205">
    <property type="entry name" value="Impact_N"/>
    <property type="match status" value="1"/>
</dbReference>
<comment type="similarity">
    <text evidence="1">Belongs to the IMPACT family.</text>
</comment>
<evidence type="ECO:0000256" key="1">
    <source>
        <dbReference type="ARBA" id="ARBA00007665"/>
    </source>
</evidence>
<dbReference type="InterPro" id="IPR023582">
    <property type="entry name" value="Impact"/>
</dbReference>
<dbReference type="EMBL" id="JH816386">
    <property type="protein sequence ID" value="EKC35476.1"/>
    <property type="molecule type" value="Genomic_DNA"/>
</dbReference>
<protein>
    <submittedName>
        <fullName evidence="5">IMPACT-like protein</fullName>
    </submittedName>
</protein>
<accession>K1RM61</accession>
<evidence type="ECO:0000256" key="2">
    <source>
        <dbReference type="SAM" id="Coils"/>
    </source>
</evidence>
<reference evidence="5" key="1">
    <citation type="journal article" date="2012" name="Nature">
        <title>The oyster genome reveals stress adaptation and complexity of shell formation.</title>
        <authorList>
            <person name="Zhang G."/>
            <person name="Fang X."/>
            <person name="Guo X."/>
            <person name="Li L."/>
            <person name="Luo R."/>
            <person name="Xu F."/>
            <person name="Yang P."/>
            <person name="Zhang L."/>
            <person name="Wang X."/>
            <person name="Qi H."/>
            <person name="Xiong Z."/>
            <person name="Que H."/>
            <person name="Xie Y."/>
            <person name="Holland P.W."/>
            <person name="Paps J."/>
            <person name="Zhu Y."/>
            <person name="Wu F."/>
            <person name="Chen Y."/>
            <person name="Wang J."/>
            <person name="Peng C."/>
            <person name="Meng J."/>
            <person name="Yang L."/>
            <person name="Liu J."/>
            <person name="Wen B."/>
            <person name="Zhang N."/>
            <person name="Huang Z."/>
            <person name="Zhu Q."/>
            <person name="Feng Y."/>
            <person name="Mount A."/>
            <person name="Hedgecock D."/>
            <person name="Xu Z."/>
            <person name="Liu Y."/>
            <person name="Domazet-Loso T."/>
            <person name="Du Y."/>
            <person name="Sun X."/>
            <person name="Zhang S."/>
            <person name="Liu B."/>
            <person name="Cheng P."/>
            <person name="Jiang X."/>
            <person name="Li J."/>
            <person name="Fan D."/>
            <person name="Wang W."/>
            <person name="Fu W."/>
            <person name="Wang T."/>
            <person name="Wang B."/>
            <person name="Zhang J."/>
            <person name="Peng Z."/>
            <person name="Li Y."/>
            <person name="Li N."/>
            <person name="Wang J."/>
            <person name="Chen M."/>
            <person name="He Y."/>
            <person name="Tan F."/>
            <person name="Song X."/>
            <person name="Zheng Q."/>
            <person name="Huang R."/>
            <person name="Yang H."/>
            <person name="Du X."/>
            <person name="Chen L."/>
            <person name="Yang M."/>
            <person name="Gaffney P.M."/>
            <person name="Wang S."/>
            <person name="Luo L."/>
            <person name="She Z."/>
            <person name="Ming Y."/>
            <person name="Huang W."/>
            <person name="Zhang S."/>
            <person name="Huang B."/>
            <person name="Zhang Y."/>
            <person name="Qu T."/>
            <person name="Ni P."/>
            <person name="Miao G."/>
            <person name="Wang J."/>
            <person name="Wang Q."/>
            <person name="Steinberg C.E."/>
            <person name="Wang H."/>
            <person name="Li N."/>
            <person name="Qian L."/>
            <person name="Zhang G."/>
            <person name="Li Y."/>
            <person name="Yang H."/>
            <person name="Liu X."/>
            <person name="Wang J."/>
            <person name="Yin Y."/>
            <person name="Wang J."/>
        </authorList>
    </citation>
    <scope>NUCLEOTIDE SEQUENCE [LARGE SCALE GENOMIC DNA]</scope>
    <source>
        <strain evidence="5">05x7-T-G4-1.051#20</strain>
    </source>
</reference>
<dbReference type="InParanoid" id="K1RM61"/>
<gene>
    <name evidence="5" type="ORF">CGI_10022378</name>
</gene>
<dbReference type="HOGENOM" id="CLU_056239_0_0_1"/>
<feature type="region of interest" description="Disordered" evidence="3">
    <location>
        <begin position="1"/>
        <end position="34"/>
    </location>
</feature>
<proteinExistence type="inferred from homology"/>
<dbReference type="GO" id="GO:0005737">
    <property type="term" value="C:cytoplasm"/>
    <property type="evidence" value="ECO:0007669"/>
    <property type="project" value="TreeGrafter"/>
</dbReference>
<keyword evidence="2" id="KW-0175">Coiled coil</keyword>
<organism evidence="5">
    <name type="scientific">Magallana gigas</name>
    <name type="common">Pacific oyster</name>
    <name type="synonym">Crassostrea gigas</name>
    <dbReference type="NCBI Taxonomy" id="29159"/>
    <lineage>
        <taxon>Eukaryota</taxon>
        <taxon>Metazoa</taxon>
        <taxon>Spiralia</taxon>
        <taxon>Lophotrochozoa</taxon>
        <taxon>Mollusca</taxon>
        <taxon>Bivalvia</taxon>
        <taxon>Autobranchia</taxon>
        <taxon>Pteriomorphia</taxon>
        <taxon>Ostreida</taxon>
        <taxon>Ostreoidea</taxon>
        <taxon>Ostreidae</taxon>
        <taxon>Magallana</taxon>
    </lineage>
</organism>
<sequence>METRNKGISKKNSDNSSPKAKQTEHSAERDQGPLCDKLKTISDQAECNYTEITTLRSENAQLKRELDLLRSVVIRMDRKLSHIDDDITDLRSRSMKDNILIHNYPYTQQEDLATAIPNDIKQSLGVDVEFVRIHRNGVRPQFNDKPVTITAKLKDRNKKDEILNAQRLKKIAKQRLPFFITPQQPAPLTSARNKLFDKADSFRKQNINVKVQRNEITMPNGTKYEEEVPLISSADALQISSEEYQSLDDVVVVSTEPVQKDGSEFMAVGANIQSSDEALNIYKKTSIDPYAASCDSRILVYRFRDQSGKTIENYHDDREHGAGRRMLRYLQDNRINDVAIVLTRWMGRSHIGPARFSIMENLVCDLVNKLDDPSDAGK</sequence>
<feature type="domain" description="Impact N-terminal" evidence="4">
    <location>
        <begin position="262"/>
        <end position="363"/>
    </location>
</feature>
<dbReference type="Gene3D" id="3.30.230.30">
    <property type="entry name" value="Impact, N-terminal domain"/>
    <property type="match status" value="1"/>
</dbReference>
<dbReference type="PANTHER" id="PTHR16301:SF4">
    <property type="entry name" value="IMPACT N-TERMINAL DOMAIN-CONTAINING PROTEIN"/>
    <property type="match status" value="1"/>
</dbReference>
<dbReference type="PANTHER" id="PTHR16301">
    <property type="entry name" value="IMPACT-RELATED"/>
    <property type="match status" value="1"/>
</dbReference>
<evidence type="ECO:0000259" key="4">
    <source>
        <dbReference type="Pfam" id="PF01205"/>
    </source>
</evidence>
<dbReference type="InterPro" id="IPR020568">
    <property type="entry name" value="Ribosomal_Su5_D2-typ_SF"/>
</dbReference>
<dbReference type="InterPro" id="IPR036956">
    <property type="entry name" value="Impact_N_sf"/>
</dbReference>